<feature type="compositionally biased region" description="Basic and acidic residues" evidence="8">
    <location>
        <begin position="848"/>
        <end position="857"/>
    </location>
</feature>
<dbReference type="CDD" id="cd03784">
    <property type="entry name" value="GT1_Gtf-like"/>
    <property type="match status" value="1"/>
</dbReference>
<keyword evidence="3" id="KW-0328">Glycosyltransferase</keyword>
<dbReference type="Gene3D" id="3.40.50.2000">
    <property type="entry name" value="Glycogen Phosphorylase B"/>
    <property type="match status" value="2"/>
</dbReference>
<dbReference type="InterPro" id="IPR004276">
    <property type="entry name" value="GlycoTrans_28_N"/>
</dbReference>
<dbReference type="GO" id="GO:0016906">
    <property type="term" value="F:sterol 3-beta-glucosyltransferase activity"/>
    <property type="evidence" value="ECO:0007669"/>
    <property type="project" value="UniProtKB-EC"/>
</dbReference>
<feature type="compositionally biased region" description="Basic and acidic residues" evidence="8">
    <location>
        <begin position="973"/>
        <end position="984"/>
    </location>
</feature>
<accession>A0AAN6GKF4</accession>
<feature type="region of interest" description="Disordered" evidence="8">
    <location>
        <begin position="132"/>
        <end position="179"/>
    </location>
</feature>
<name>A0AAN6GKF4_9BASI</name>
<dbReference type="SUPFAM" id="SSF50729">
    <property type="entry name" value="PH domain-like"/>
    <property type="match status" value="1"/>
</dbReference>
<feature type="region of interest" description="Disordered" evidence="8">
    <location>
        <begin position="1766"/>
        <end position="1812"/>
    </location>
</feature>
<evidence type="ECO:0000313" key="11">
    <source>
        <dbReference type="EMBL" id="KAK0544212.1"/>
    </source>
</evidence>
<feature type="region of interest" description="Disordered" evidence="8">
    <location>
        <begin position="973"/>
        <end position="1044"/>
    </location>
</feature>
<feature type="region of interest" description="Disordered" evidence="8">
    <location>
        <begin position="518"/>
        <end position="544"/>
    </location>
</feature>
<dbReference type="GO" id="GO:0005975">
    <property type="term" value="P:carbohydrate metabolic process"/>
    <property type="evidence" value="ECO:0007669"/>
    <property type="project" value="InterPro"/>
</dbReference>
<evidence type="ECO:0000256" key="8">
    <source>
        <dbReference type="SAM" id="MobiDB-lite"/>
    </source>
</evidence>
<protein>
    <recommendedName>
        <fullName evidence="2">sterol 3beta-glucosyltransferase</fullName>
        <ecNumber evidence="2">2.4.1.173</ecNumber>
    </recommendedName>
    <alternativeName>
        <fullName evidence="5">Autophagy-related protein 26</fullName>
    </alternativeName>
</protein>
<evidence type="ECO:0000256" key="2">
    <source>
        <dbReference type="ARBA" id="ARBA00012650"/>
    </source>
</evidence>
<feature type="region of interest" description="Disordered" evidence="8">
    <location>
        <begin position="31"/>
        <end position="59"/>
    </location>
</feature>
<evidence type="ECO:0000259" key="9">
    <source>
        <dbReference type="Pfam" id="PF03033"/>
    </source>
</evidence>
<feature type="region of interest" description="Disordered" evidence="8">
    <location>
        <begin position="768"/>
        <end position="857"/>
    </location>
</feature>
<dbReference type="InterPro" id="IPR050426">
    <property type="entry name" value="Glycosyltransferase_28"/>
</dbReference>
<feature type="compositionally biased region" description="Polar residues" evidence="8">
    <location>
        <begin position="1837"/>
        <end position="1855"/>
    </location>
</feature>
<feature type="compositionally biased region" description="Basic and acidic residues" evidence="8">
    <location>
        <begin position="1713"/>
        <end position="1738"/>
    </location>
</feature>
<feature type="domain" description="Erythromycin biosynthesis protein CIII-like C-terminal" evidence="10">
    <location>
        <begin position="1384"/>
        <end position="1498"/>
    </location>
</feature>
<feature type="compositionally biased region" description="Basic and acidic residues" evidence="8">
    <location>
        <begin position="300"/>
        <end position="332"/>
    </location>
</feature>
<feature type="compositionally biased region" description="Low complexity" evidence="8">
    <location>
        <begin position="986"/>
        <end position="1005"/>
    </location>
</feature>
<dbReference type="SUPFAM" id="SSF53756">
    <property type="entry name" value="UDP-Glycosyltransferase/glycogen phosphorylase"/>
    <property type="match status" value="1"/>
</dbReference>
<evidence type="ECO:0000256" key="1">
    <source>
        <dbReference type="ARBA" id="ARBA00006962"/>
    </source>
</evidence>
<feature type="compositionally biased region" description="Basic and acidic residues" evidence="8">
    <location>
        <begin position="784"/>
        <end position="797"/>
    </location>
</feature>
<feature type="compositionally biased region" description="Low complexity" evidence="8">
    <location>
        <begin position="1025"/>
        <end position="1036"/>
    </location>
</feature>
<feature type="compositionally biased region" description="Basic residues" evidence="8">
    <location>
        <begin position="265"/>
        <end position="274"/>
    </location>
</feature>
<dbReference type="Gene3D" id="2.30.29.30">
    <property type="entry name" value="Pleckstrin-homology domain (PH domain)/Phosphotyrosine-binding domain (PTB)"/>
    <property type="match status" value="2"/>
</dbReference>
<comment type="similarity">
    <text evidence="1">Belongs to the glycosyltransferase 28 family.</text>
</comment>
<dbReference type="InterPro" id="IPR010610">
    <property type="entry name" value="EryCIII-like_C"/>
</dbReference>
<comment type="catalytic activity">
    <reaction evidence="7">
        <text>a sterol + UDP-alpha-D-glucose = a sterol 3-beta-D-glucoside + UDP + H(+)</text>
        <dbReference type="Rhea" id="RHEA:22724"/>
        <dbReference type="ChEBI" id="CHEBI:15378"/>
        <dbReference type="ChEBI" id="CHEBI:15889"/>
        <dbReference type="ChEBI" id="CHEBI:37424"/>
        <dbReference type="ChEBI" id="CHEBI:58223"/>
        <dbReference type="ChEBI" id="CHEBI:58885"/>
        <dbReference type="EC" id="2.4.1.173"/>
    </reaction>
    <physiologicalReaction direction="left-to-right" evidence="7">
        <dbReference type="Rhea" id="RHEA:22725"/>
    </physiologicalReaction>
</comment>
<feature type="compositionally biased region" description="Polar residues" evidence="8">
    <location>
        <begin position="277"/>
        <end position="299"/>
    </location>
</feature>
<feature type="region of interest" description="Disordered" evidence="8">
    <location>
        <begin position="1686"/>
        <end position="1738"/>
    </location>
</feature>
<dbReference type="Proteomes" id="UP001176517">
    <property type="component" value="Unassembled WGS sequence"/>
</dbReference>
<evidence type="ECO:0000256" key="5">
    <source>
        <dbReference type="ARBA" id="ARBA00029843"/>
    </source>
</evidence>
<gene>
    <name evidence="11" type="ORF">OC846_006153</name>
</gene>
<feature type="compositionally biased region" description="Low complexity" evidence="8">
    <location>
        <begin position="798"/>
        <end position="842"/>
    </location>
</feature>
<feature type="region of interest" description="Disordered" evidence="8">
    <location>
        <begin position="254"/>
        <end position="363"/>
    </location>
</feature>
<feature type="domain" description="Glycosyltransferase family 28 N-terminal" evidence="9">
    <location>
        <begin position="1094"/>
        <end position="1228"/>
    </location>
</feature>
<dbReference type="Pfam" id="PF03033">
    <property type="entry name" value="Glyco_transf_28"/>
    <property type="match status" value="1"/>
</dbReference>
<evidence type="ECO:0000256" key="3">
    <source>
        <dbReference type="ARBA" id="ARBA00022676"/>
    </source>
</evidence>
<evidence type="ECO:0000256" key="4">
    <source>
        <dbReference type="ARBA" id="ARBA00022679"/>
    </source>
</evidence>
<feature type="region of interest" description="Disordered" evidence="8">
    <location>
        <begin position="1568"/>
        <end position="1627"/>
    </location>
</feature>
<dbReference type="EC" id="2.4.1.173" evidence="2"/>
<evidence type="ECO:0000313" key="12">
    <source>
        <dbReference type="Proteomes" id="UP001176517"/>
    </source>
</evidence>
<feature type="compositionally biased region" description="Basic and acidic residues" evidence="8">
    <location>
        <begin position="1773"/>
        <end position="1797"/>
    </location>
</feature>
<feature type="compositionally biased region" description="Polar residues" evidence="8">
    <location>
        <begin position="1602"/>
        <end position="1611"/>
    </location>
</feature>
<comment type="catalytic activity">
    <reaction evidence="6">
        <text>ergosterol + UDP-alpha-D-glucose = ergosteryl 3-beta-D-glucoside + UDP + H(+)</text>
        <dbReference type="Rhea" id="RHEA:61836"/>
        <dbReference type="ChEBI" id="CHEBI:15378"/>
        <dbReference type="ChEBI" id="CHEBI:16933"/>
        <dbReference type="ChEBI" id="CHEBI:52973"/>
        <dbReference type="ChEBI" id="CHEBI:58223"/>
        <dbReference type="ChEBI" id="CHEBI:58885"/>
    </reaction>
    <physiologicalReaction direction="left-to-right" evidence="6">
        <dbReference type="Rhea" id="RHEA:61837"/>
    </physiologicalReaction>
</comment>
<dbReference type="InterPro" id="IPR002213">
    <property type="entry name" value="UDP_glucos_trans"/>
</dbReference>
<keyword evidence="12" id="KW-1185">Reference proteome</keyword>
<dbReference type="EMBL" id="JAPDMZ010000296">
    <property type="protein sequence ID" value="KAK0544212.1"/>
    <property type="molecule type" value="Genomic_DNA"/>
</dbReference>
<reference evidence="11" key="1">
    <citation type="journal article" date="2023" name="PhytoFront">
        <title>Draft Genome Resources of Seven Strains of Tilletia horrida, Causal Agent of Kernel Smut of Rice.</title>
        <authorList>
            <person name="Khanal S."/>
            <person name="Antony Babu S."/>
            <person name="Zhou X.G."/>
        </authorList>
    </citation>
    <scope>NUCLEOTIDE SEQUENCE</scope>
    <source>
        <strain evidence="11">TX6</strain>
    </source>
</reference>
<dbReference type="FunFam" id="3.40.50.2000:FF:000029">
    <property type="entry name" value="Sterol 3-beta-glucosyltransferase"/>
    <property type="match status" value="1"/>
</dbReference>
<organism evidence="11 12">
    <name type="scientific">Tilletia horrida</name>
    <dbReference type="NCBI Taxonomy" id="155126"/>
    <lineage>
        <taxon>Eukaryota</taxon>
        <taxon>Fungi</taxon>
        <taxon>Dikarya</taxon>
        <taxon>Basidiomycota</taxon>
        <taxon>Ustilaginomycotina</taxon>
        <taxon>Exobasidiomycetes</taxon>
        <taxon>Tilletiales</taxon>
        <taxon>Tilletiaceae</taxon>
        <taxon>Tilletia</taxon>
    </lineage>
</organism>
<feature type="region of interest" description="Disordered" evidence="8">
    <location>
        <begin position="1837"/>
        <end position="1867"/>
    </location>
</feature>
<feature type="compositionally biased region" description="Polar residues" evidence="8">
    <location>
        <begin position="345"/>
        <end position="363"/>
    </location>
</feature>
<dbReference type="PANTHER" id="PTHR48050">
    <property type="entry name" value="STEROL 3-BETA-GLUCOSYLTRANSFERASE"/>
    <property type="match status" value="1"/>
</dbReference>
<feature type="compositionally biased region" description="Low complexity" evidence="8">
    <location>
        <begin position="155"/>
        <end position="175"/>
    </location>
</feature>
<evidence type="ECO:0000259" key="10">
    <source>
        <dbReference type="Pfam" id="PF06722"/>
    </source>
</evidence>
<evidence type="ECO:0000256" key="6">
    <source>
        <dbReference type="ARBA" id="ARBA00047886"/>
    </source>
</evidence>
<comment type="caution">
    <text evidence="11">The sequence shown here is derived from an EMBL/GenBank/DDBJ whole genome shotgun (WGS) entry which is preliminary data.</text>
</comment>
<sequence length="1867" mass="202556">MSADGSRYGSSSSKTDSVLYENTVFDDMTGTVGTSKYHHDSGSESGSATHPRGRAHRPDFYALSSKSLTKRTMHTPNPSFVYDLYQSHLRLGAPAYAASETSSDHVKTDAFEPWPDMPLVRTPDELFVVDMHSPSSKKSTRTHLSAEGSTSPVDQRLSTGSSSPLSPQSAQLRSPGAAISARSVFSHPAHAAHNHNTHYYPTPDGAGKNFSDGASEAASIIGGEPAHFRGLSLLDEDDQLATHLDASALDALEDAGEEEGEQLRAQRRKNRRKGTGMDTSNAVDALDSNRQMSPEQVQTLRDEEKSGDAAGEKEGAHRRAREAAAEGKRRAQEALQLTGPRDLTATANHLATSPRSEKSYSISALTPVAPATNLEQGKSRAENQERANTYLSAASGSTQDEDDAAFLAAVNQRLDPAAKLRALEEEFGPSKVSYRRKPAGLDALERKKLALEEDDQDTTKPADQNEAEKEVFIGQAFGVLFRTVLIRGSIILTNHRICFFAMLPPALGTNNPSRAVYAAPSSGDAGGRSGSFPFGNASEMSLDEEETQAPVSPGVPADPAVTNPILIKGPAILHRTGWRRKRRCWFELRADGFCAYPSSEHLYQPLGSIRLQDIEEVVPADFRRVTWLSVKVVGGKTASLEFNTEEACLAWRRELEAALFAYRNSSDKIRISIPLGRIAGVERLSLLHFAMTVTVKVYEYEASSSASKSSGNTESLGKTRDVAFGVTTRNADLIEKLIAESQKAAAWRDEVGFEEAMRCLPSPMIEVEGSRVEEEDHDLDLADGSDKRPRPTVEGRDSYNSSYSSSAGDQMQSSDSQGSLRSESEASSSDAGSSSAKGSATGTPVKSTSKETAAREKHQVRAQRFIDQFALKAQPSDLTLYKADIVRTIPSAGTLAVSTQYLCFWRRRLGSLPDIRLRVPVSDLVGVSTSRAFRWHVYGLSLHIRGHADLPFEFHDLALRDRALEQIQKLIKTSEESRRKREEAESSTSSPNSDSSAGGNGADSNKGGTTNIDTTVPMVASELVTTPSTTGSTSISKKSRHNRELSDMAAEASRMLSQGPDEEVILDSAVINYVPKVINASADAFRKVTPMKVFCLTIGSRGDVQPYISLGKALQAHGHGVTIVSHPEYEKWVRGHGLDYRPVGGDPGKLMQLSVEHRIFSPSFFRESIGKFRDWLDELLRESWEQCQGAELLIESPSTMSGIHVAEALSIPYFRAFTMPWTATSAYPQAFSVPPFEMGPSYNALSYTLFDSIMWRASSGQINRWRKHMLGLKSTDLAQLDTGKVPFIYNFSEAVVPFPNDWGSRIAISGYWFLDTGASEWTPPEDLVAFIEKAKAEQKKIAYIGFGSITISDPAAVTQAIYSAVKSADIRAVVSKGWSARMQKGKAKDEEPTPPECYVVESIPHDWLFPRIDIAVHHGGAGTTGASLRAGLVTLIKPFFGDQYMWAARVQKLGAGIRIGGLDASDFSDALKKAAEDRVMVEKAQEVGRKIRAENGPATAIAFIYQNLHVAKRVRHEREPSKSTRTGINTLMRCNTVPSKDQLVSTGSLDQGVLSGSEAGGLLSEQEEVFSDDGADSGQPSSLTRKRRSIRLGKFPLAGRTTAPNPRSSPAKTPIANGVTSGASTPASTASNEFAILSDAETDIDKGTVSPNKPTGTLSRLQQRASISIPSMPSITMPAMFKDLKVSDGGVKQPPGDVSEAGKPVASGTEGSAAKEKPKDTAKKTPSRDYKSLKAEDHRRAELMAQRIKVEMDRGATFYEAARIQAQQAAEDSATRIRLAEEEAEEAERKEKEEKERKTRTKSSHVLPAFVANTARKSIDISSLWPSAASAMIPSVFSSDTDSKQTPSAPTTAESVSPKASLEAEAH</sequence>
<dbReference type="FunFam" id="3.40.50.2000:FF:000009">
    <property type="entry name" value="Sterol 3-beta-glucosyltransferase UGT80A2"/>
    <property type="match status" value="1"/>
</dbReference>
<dbReference type="Pfam" id="PF06722">
    <property type="entry name" value="EryCIII-like_C"/>
    <property type="match status" value="1"/>
</dbReference>
<keyword evidence="4" id="KW-0808">Transferase</keyword>
<dbReference type="PANTHER" id="PTHR48050:SF26">
    <property type="entry name" value="STEROL 3-BETA-GLUCOSYLTRANSFERASE"/>
    <property type="match status" value="1"/>
</dbReference>
<evidence type="ECO:0000256" key="7">
    <source>
        <dbReference type="ARBA" id="ARBA00049453"/>
    </source>
</evidence>
<proteinExistence type="inferred from homology"/>
<dbReference type="InterPro" id="IPR011993">
    <property type="entry name" value="PH-like_dom_sf"/>
</dbReference>
<dbReference type="GO" id="GO:0016125">
    <property type="term" value="P:sterol metabolic process"/>
    <property type="evidence" value="ECO:0007669"/>
    <property type="project" value="TreeGrafter"/>
</dbReference>